<dbReference type="RefSeq" id="WP_011271725.1">
    <property type="nucleotide sequence ID" value="NC_019229.1"/>
</dbReference>
<reference evidence="1" key="1">
    <citation type="journal article" date="2010" name="Appl. Environ. Microbiol.">
        <title>Rickettsia felis infection in a common household insect pest, Liposcelis bostrychophila (Psocoptera: Liposcelidae).</title>
        <authorList>
            <person name="Behar A."/>
            <person name="McCormick L.J."/>
            <person name="Perlman S.J."/>
        </authorList>
    </citation>
    <scope>NUCLEOTIDE SEQUENCE</scope>
    <source>
        <plasmid evidence="1">pRF</plasmid>
    </source>
</reference>
<dbReference type="EMBL" id="GQ329881">
    <property type="protein sequence ID" value="ADD74126.1"/>
    <property type="molecule type" value="Genomic_DNA"/>
</dbReference>
<accession>D4N343</accession>
<organism evidence="1">
    <name type="scientific">Rickettsia felis</name>
    <name type="common">Rickettsia azadi</name>
    <dbReference type="NCBI Taxonomy" id="42862"/>
    <lineage>
        <taxon>Bacteria</taxon>
        <taxon>Pseudomonadati</taxon>
        <taxon>Pseudomonadota</taxon>
        <taxon>Alphaproteobacteria</taxon>
        <taxon>Rickettsiales</taxon>
        <taxon>Rickettsiaceae</taxon>
        <taxon>Rickettsieae</taxon>
        <taxon>Rickettsia</taxon>
        <taxon>spotted fever group</taxon>
    </lineage>
</organism>
<dbReference type="AlphaFoldDB" id="D4N343"/>
<protein>
    <submittedName>
        <fullName evidence="1">Uncharacterized protein</fullName>
    </submittedName>
</protein>
<sequence>MQFKYKRVNIPENDQSGINTYLSNKYVRKENLTLMLANYEERRKCEADEAYKTDEILREISDNGNKDSTWDLFLNFVIGVKETAFYLAMSVINGYGITHNEFLMYLTMAIGVKLGDEKTLELVGDEKIPEETKVLAERCMERIKFHKEEVYNRDVMWEEIMARGKDFDNLVKSESGHSYYDSIPNQGTVMKKWSVYVEPIIEDNANIQVDMTGQESSCCCCVII</sequence>
<keyword evidence="1" id="KW-0614">Plasmid</keyword>
<proteinExistence type="predicted"/>
<dbReference type="OMA" id="WEEIMAR"/>
<name>D4N343_RICFI</name>
<geneLocation type="plasmid" evidence="1">
    <name>pRF</name>
</geneLocation>
<evidence type="ECO:0000313" key="1">
    <source>
        <dbReference type="EMBL" id="ADD74126.1"/>
    </source>
</evidence>